<gene>
    <name evidence="2" type="ORF">ABMA28_011757</name>
</gene>
<dbReference type="Gene3D" id="3.15.10.30">
    <property type="entry name" value="Haemolymph juvenile hormone binding protein"/>
    <property type="match status" value="1"/>
</dbReference>
<accession>A0ABD0TKS3</accession>
<reference evidence="2 3" key="1">
    <citation type="submission" date="2024-06" db="EMBL/GenBank/DDBJ databases">
        <title>A chromosome-level genome assembly of beet webworm, Loxostege sticticalis.</title>
        <authorList>
            <person name="Zhang Y."/>
        </authorList>
    </citation>
    <scope>NUCLEOTIDE SEQUENCE [LARGE SCALE GENOMIC DNA]</scope>
    <source>
        <strain evidence="2">AQ028</strain>
        <tissue evidence="2">Male pupae</tissue>
    </source>
</reference>
<evidence type="ECO:0000256" key="1">
    <source>
        <dbReference type="SAM" id="SignalP"/>
    </source>
</evidence>
<sequence length="211" mass="23066">MKVFVIIFVACLAGTNGQLSQLLVQNALEKVKQNMTESGLDPLEVESFGFSYTLPVLDLFVTRVQFGGLQVTGISNIVLNQFRFNALLMTATFNVSLPRIEANIGQTDARLKLFDVDLSLRLGGSVAISKIQVAGRVRVSLTLGGFSIRSADIQTTIGDIKSNLELIILGTDISDRVNTFFNTTLINSINNNSEDIGKLVEYYILQAIQNS</sequence>
<name>A0ABD0TKS3_LOXSC</name>
<proteinExistence type="predicted"/>
<dbReference type="EMBL" id="JBEDNZ010000003">
    <property type="protein sequence ID" value="KAL0849816.1"/>
    <property type="molecule type" value="Genomic_DNA"/>
</dbReference>
<keyword evidence="1" id="KW-0732">Signal</keyword>
<dbReference type="Pfam" id="PF06585">
    <property type="entry name" value="JHBP"/>
    <property type="match status" value="1"/>
</dbReference>
<evidence type="ECO:0000313" key="2">
    <source>
        <dbReference type="EMBL" id="KAL0849816.1"/>
    </source>
</evidence>
<comment type="caution">
    <text evidence="2">The sequence shown here is derived from an EMBL/GenBank/DDBJ whole genome shotgun (WGS) entry which is preliminary data.</text>
</comment>
<dbReference type="InterPro" id="IPR038606">
    <property type="entry name" value="To_sf"/>
</dbReference>
<protein>
    <submittedName>
        <fullName evidence="2">Uncharacterized protein</fullName>
    </submittedName>
</protein>
<dbReference type="Proteomes" id="UP001549921">
    <property type="component" value="Unassembled WGS sequence"/>
</dbReference>
<feature type="signal peptide" evidence="1">
    <location>
        <begin position="1"/>
        <end position="17"/>
    </location>
</feature>
<evidence type="ECO:0000313" key="3">
    <source>
        <dbReference type="Proteomes" id="UP001549921"/>
    </source>
</evidence>
<organism evidence="2 3">
    <name type="scientific">Loxostege sticticalis</name>
    <name type="common">Beet webworm moth</name>
    <dbReference type="NCBI Taxonomy" id="481309"/>
    <lineage>
        <taxon>Eukaryota</taxon>
        <taxon>Metazoa</taxon>
        <taxon>Ecdysozoa</taxon>
        <taxon>Arthropoda</taxon>
        <taxon>Hexapoda</taxon>
        <taxon>Insecta</taxon>
        <taxon>Pterygota</taxon>
        <taxon>Neoptera</taxon>
        <taxon>Endopterygota</taxon>
        <taxon>Lepidoptera</taxon>
        <taxon>Glossata</taxon>
        <taxon>Ditrysia</taxon>
        <taxon>Pyraloidea</taxon>
        <taxon>Crambidae</taxon>
        <taxon>Pyraustinae</taxon>
        <taxon>Loxostege</taxon>
    </lineage>
</organism>
<feature type="chain" id="PRO_5044856560" evidence="1">
    <location>
        <begin position="18"/>
        <end position="211"/>
    </location>
</feature>
<dbReference type="AlphaFoldDB" id="A0ABD0TKS3"/>
<dbReference type="InterPro" id="IPR010562">
    <property type="entry name" value="Haemolymph_juvenile_hormone-bd"/>
</dbReference>